<dbReference type="AlphaFoldDB" id="A0A1W0VYG5"/>
<reference evidence="2" key="2">
    <citation type="journal article" date="2018" name="Plant J.">
        <title>The Sorghum bicolor reference genome: improved assembly, gene annotations, a transcriptome atlas, and signatures of genome organization.</title>
        <authorList>
            <person name="McCormick R.F."/>
            <person name="Truong S.K."/>
            <person name="Sreedasyam A."/>
            <person name="Jenkins J."/>
            <person name="Shu S."/>
            <person name="Sims D."/>
            <person name="Kennedy M."/>
            <person name="Amirebrahimi M."/>
            <person name="Weers B.D."/>
            <person name="McKinley B."/>
            <person name="Mattison A."/>
            <person name="Morishige D.T."/>
            <person name="Grimwood J."/>
            <person name="Schmutz J."/>
            <person name="Mullet J.E."/>
        </authorList>
    </citation>
    <scope>NUCLEOTIDE SEQUENCE [LARGE SCALE GENOMIC DNA]</scope>
    <source>
        <strain evidence="2">cv. BTx623</strain>
    </source>
</reference>
<reference evidence="1 2" key="1">
    <citation type="journal article" date="2009" name="Nature">
        <title>The Sorghum bicolor genome and the diversification of grasses.</title>
        <authorList>
            <person name="Paterson A.H."/>
            <person name="Bowers J.E."/>
            <person name="Bruggmann R."/>
            <person name="Dubchak I."/>
            <person name="Grimwood J."/>
            <person name="Gundlach H."/>
            <person name="Haberer G."/>
            <person name="Hellsten U."/>
            <person name="Mitros T."/>
            <person name="Poliakov A."/>
            <person name="Schmutz J."/>
            <person name="Spannagl M."/>
            <person name="Tang H."/>
            <person name="Wang X."/>
            <person name="Wicker T."/>
            <person name="Bharti A.K."/>
            <person name="Chapman J."/>
            <person name="Feltus F.A."/>
            <person name="Gowik U."/>
            <person name="Grigoriev I.V."/>
            <person name="Lyons E."/>
            <person name="Maher C.A."/>
            <person name="Martis M."/>
            <person name="Narechania A."/>
            <person name="Otillar R.P."/>
            <person name="Penning B.W."/>
            <person name="Salamov A.A."/>
            <person name="Wang Y."/>
            <person name="Zhang L."/>
            <person name="Carpita N.C."/>
            <person name="Freeling M."/>
            <person name="Gingle A.R."/>
            <person name="Hash C.T."/>
            <person name="Keller B."/>
            <person name="Klein P."/>
            <person name="Kresovich S."/>
            <person name="McCann M.C."/>
            <person name="Ming R."/>
            <person name="Peterson D.G."/>
            <person name="Mehboob-ur-Rahman"/>
            <person name="Ware D."/>
            <person name="Westhoff P."/>
            <person name="Mayer K.F."/>
            <person name="Messing J."/>
            <person name="Rokhsar D.S."/>
        </authorList>
    </citation>
    <scope>NUCLEOTIDE SEQUENCE [LARGE SCALE GENOMIC DNA]</scope>
    <source>
        <strain evidence="2">cv. BTx623</strain>
    </source>
</reference>
<dbReference type="EMBL" id="CM000762">
    <property type="protein sequence ID" value="OQU87170.1"/>
    <property type="molecule type" value="Genomic_DNA"/>
</dbReference>
<dbReference type="InParanoid" id="A0A1W0VYG5"/>
<name>A0A1W0VYG5_SORBI</name>
<accession>A0A1W0VYG5</accession>
<sequence>MPGRQRGPGLVQCTAQGHMAYYVTCTAVCHVLLLPMDASTGTSSSSSSHSRFGGIFFVSPARVCALCTRQIPRHCAGVAYSSYSVCYVRQVILISYRLERW</sequence>
<organism evidence="1 2">
    <name type="scientific">Sorghum bicolor</name>
    <name type="common">Sorghum</name>
    <name type="synonym">Sorghum vulgare</name>
    <dbReference type="NCBI Taxonomy" id="4558"/>
    <lineage>
        <taxon>Eukaryota</taxon>
        <taxon>Viridiplantae</taxon>
        <taxon>Streptophyta</taxon>
        <taxon>Embryophyta</taxon>
        <taxon>Tracheophyta</taxon>
        <taxon>Spermatophyta</taxon>
        <taxon>Magnoliopsida</taxon>
        <taxon>Liliopsida</taxon>
        <taxon>Poales</taxon>
        <taxon>Poaceae</taxon>
        <taxon>PACMAD clade</taxon>
        <taxon>Panicoideae</taxon>
        <taxon>Andropogonodae</taxon>
        <taxon>Andropogoneae</taxon>
        <taxon>Sorghinae</taxon>
        <taxon>Sorghum</taxon>
    </lineage>
</organism>
<dbReference type="Proteomes" id="UP000000768">
    <property type="component" value="Chromosome 3"/>
</dbReference>
<evidence type="ECO:0000313" key="1">
    <source>
        <dbReference type="EMBL" id="OQU87170.1"/>
    </source>
</evidence>
<evidence type="ECO:0000313" key="2">
    <source>
        <dbReference type="Proteomes" id="UP000000768"/>
    </source>
</evidence>
<keyword evidence="2" id="KW-1185">Reference proteome</keyword>
<gene>
    <name evidence="1" type="ORF">SORBI_3003G220332</name>
</gene>
<protein>
    <submittedName>
        <fullName evidence="1">Uncharacterized protein</fullName>
    </submittedName>
</protein>
<proteinExistence type="predicted"/>
<dbReference type="Gramene" id="OQU87170">
    <property type="protein sequence ID" value="OQU87170"/>
    <property type="gene ID" value="SORBI_3003G220332"/>
</dbReference>